<feature type="transmembrane region" description="Helical" evidence="1">
    <location>
        <begin position="252"/>
        <end position="275"/>
    </location>
</feature>
<gene>
    <name evidence="2" type="ORF">HF526_11245</name>
</gene>
<feature type="transmembrane region" description="Helical" evidence="1">
    <location>
        <begin position="574"/>
        <end position="592"/>
    </location>
</feature>
<feature type="transmembrane region" description="Helical" evidence="1">
    <location>
        <begin position="407"/>
        <end position="430"/>
    </location>
</feature>
<comment type="caution">
    <text evidence="2">The sequence shown here is derived from an EMBL/GenBank/DDBJ whole genome shotgun (WGS) entry which is preliminary data.</text>
</comment>
<keyword evidence="1" id="KW-0812">Transmembrane</keyword>
<dbReference type="SUPFAM" id="SSF53474">
    <property type="entry name" value="alpha/beta-Hydrolases"/>
    <property type="match status" value="1"/>
</dbReference>
<feature type="transmembrane region" description="Helical" evidence="1">
    <location>
        <begin position="287"/>
        <end position="309"/>
    </location>
</feature>
<feature type="transmembrane region" description="Helical" evidence="1">
    <location>
        <begin position="457"/>
        <end position="482"/>
    </location>
</feature>
<dbReference type="Proteomes" id="UP000820669">
    <property type="component" value="Unassembled WGS sequence"/>
</dbReference>
<keyword evidence="1" id="KW-1133">Transmembrane helix</keyword>
<feature type="transmembrane region" description="Helical" evidence="1">
    <location>
        <begin position="329"/>
        <end position="348"/>
    </location>
</feature>
<feature type="transmembrane region" description="Helical" evidence="1">
    <location>
        <begin position="153"/>
        <end position="175"/>
    </location>
</feature>
<name>A0ABX1SAN5_9PSEU</name>
<keyword evidence="1" id="KW-0472">Membrane</keyword>
<dbReference type="InterPro" id="IPR029058">
    <property type="entry name" value="AB_hydrolase_fold"/>
</dbReference>
<feature type="transmembrane region" description="Helical" evidence="1">
    <location>
        <begin position="536"/>
        <end position="554"/>
    </location>
</feature>
<feature type="transmembrane region" description="Helical" evidence="1">
    <location>
        <begin position="75"/>
        <end position="97"/>
    </location>
</feature>
<feature type="transmembrane region" description="Helical" evidence="1">
    <location>
        <begin position="222"/>
        <end position="240"/>
    </location>
</feature>
<feature type="transmembrane region" description="Helical" evidence="1">
    <location>
        <begin position="360"/>
        <end position="381"/>
    </location>
</feature>
<keyword evidence="3" id="KW-1185">Reference proteome</keyword>
<accession>A0ABX1SAN5</accession>
<evidence type="ECO:0000256" key="1">
    <source>
        <dbReference type="SAM" id="Phobius"/>
    </source>
</evidence>
<feature type="transmembrane region" description="Helical" evidence="1">
    <location>
        <begin position="494"/>
        <end position="515"/>
    </location>
</feature>
<evidence type="ECO:0000313" key="3">
    <source>
        <dbReference type="Proteomes" id="UP000820669"/>
    </source>
</evidence>
<reference evidence="2 3" key="1">
    <citation type="submission" date="2020-04" db="EMBL/GenBank/DDBJ databases">
        <authorList>
            <person name="Klaysubun C."/>
            <person name="Duangmal K."/>
            <person name="Lipun K."/>
        </authorList>
    </citation>
    <scope>NUCLEOTIDE SEQUENCE [LARGE SCALE GENOMIC DNA]</scope>
    <source>
        <strain evidence="2 3">K10HN5</strain>
    </source>
</reference>
<protein>
    <recommendedName>
        <fullName evidence="4">Integral membrane protein</fullName>
    </recommendedName>
</protein>
<evidence type="ECO:0000313" key="2">
    <source>
        <dbReference type="EMBL" id="NMH97882.1"/>
    </source>
</evidence>
<dbReference type="EMBL" id="JAAXLA010000016">
    <property type="protein sequence ID" value="NMH97882.1"/>
    <property type="molecule type" value="Genomic_DNA"/>
</dbReference>
<organism evidence="2 3">
    <name type="scientific">Pseudonocardia acidicola</name>
    <dbReference type="NCBI Taxonomy" id="2724939"/>
    <lineage>
        <taxon>Bacteria</taxon>
        <taxon>Bacillati</taxon>
        <taxon>Actinomycetota</taxon>
        <taxon>Actinomycetes</taxon>
        <taxon>Pseudonocardiales</taxon>
        <taxon>Pseudonocardiaceae</taxon>
        <taxon>Pseudonocardia</taxon>
    </lineage>
</organism>
<proteinExistence type="predicted"/>
<evidence type="ECO:0008006" key="4">
    <source>
        <dbReference type="Google" id="ProtNLM"/>
    </source>
</evidence>
<sequence>MRPLGPGRYHEMRVHGVAGTAPEAMLGLSARLVAAAPQGRCGPARPLPDITVWRPPRVPRSLRAWSWSSLTSGRWYQAFYVLLLPFMLANLAGWMLLPVGRPDDAESRPRAVRLPTLLVRLTGLLITVVFVVSAQLVVADLAAFQWLVRGHGWPVWTVGLGTAATGVVFGAVVWLTRIRPRADMPFDTPWRNRADPVGRSYLDQRQHLLWDSPGINVALRRLHMAAGWATTALLASWPGLPLSGAWVSVRWAGFGFAITALAAVTLLAGWISLGAGTGAGRSMPPVALVRHLSWALAAVALALAVLWPLGIDPAGLRDRTILPALRGTGLWVALAIVVLTLALVLVGVCTRGGQPRRRIATAPAVLLLAAASGAALGAGLARQSTRLLGGGCVPPGSCFLVGDHVDWLAIGFTTVLAVMTPLLAVAWALLARRAAREGLDNPALVGLHRLTSRGARLSALLGTLGGVVAVAGVALVLVRPGLPSVADLPRSVEAVVVTLLLAPAVAAAVAVAWSLPRRLGVPADGTQPVRAAVWRIAGLLVLAGLVALVAAAVVNGWTVDVLGIPLPPRTFGEFALDVAILLPTAVLVTRLVSGLRNRAVRRGVGVLWDVGTFWPRWFHPLAPPTYSDVAVTRLTRQLDEVRADPGQRLLLAPHSQGVVIAGAAVLGARPSERLALLTYGSPWRHLYSEFFPAYVNPRATDALAERLAYGGGPPRWCNLFRTSDPIGGPVGAGVDHSPLGDPCRRGHSDYWLEPEYARAAAALRRLLYARRPGAEPLLSEPRRIPEQEPAELRDA</sequence>
<dbReference type="RefSeq" id="WP_169381326.1">
    <property type="nucleotide sequence ID" value="NZ_JAAXLA010000016.1"/>
</dbReference>
<feature type="transmembrane region" description="Helical" evidence="1">
    <location>
        <begin position="117"/>
        <end position="147"/>
    </location>
</feature>